<evidence type="ECO:0000313" key="3">
    <source>
        <dbReference type="RefSeq" id="XP_026677169.1"/>
    </source>
</evidence>
<protein>
    <submittedName>
        <fullName evidence="3">Uncharacterized protein LOC113466175 isoform X1</fullName>
    </submittedName>
</protein>
<feature type="compositionally biased region" description="Basic and acidic residues" evidence="1">
    <location>
        <begin position="14"/>
        <end position="33"/>
    </location>
</feature>
<dbReference type="PaxDb" id="121845-A0A3Q0ILN1"/>
<dbReference type="AlphaFoldDB" id="A0A3Q0ILN1"/>
<evidence type="ECO:0000256" key="1">
    <source>
        <dbReference type="SAM" id="MobiDB-lite"/>
    </source>
</evidence>
<accession>A0A3Q0ILN1</accession>
<sequence length="115" mass="13380">MQKCIINPNSIGDAHAHAQKAERQKHEIHENHSSRIKITGSHCTDLRSQNHCSFTLSKKWEIQKTAQKLVLQGEQQEGQLQPLKQQNHHHQKLNLLNQKTKNQWKLTLNTMTVNH</sequence>
<evidence type="ECO:0000313" key="2">
    <source>
        <dbReference type="Proteomes" id="UP000079169"/>
    </source>
</evidence>
<proteinExistence type="predicted"/>
<dbReference type="GeneID" id="113466175"/>
<dbReference type="Proteomes" id="UP000079169">
    <property type="component" value="Unplaced"/>
</dbReference>
<dbReference type="KEGG" id="dci:113466175"/>
<keyword evidence="2" id="KW-1185">Reference proteome</keyword>
<feature type="region of interest" description="Disordered" evidence="1">
    <location>
        <begin position="1"/>
        <end position="33"/>
    </location>
</feature>
<organism evidence="2 3">
    <name type="scientific">Diaphorina citri</name>
    <name type="common">Asian citrus psyllid</name>
    <dbReference type="NCBI Taxonomy" id="121845"/>
    <lineage>
        <taxon>Eukaryota</taxon>
        <taxon>Metazoa</taxon>
        <taxon>Ecdysozoa</taxon>
        <taxon>Arthropoda</taxon>
        <taxon>Hexapoda</taxon>
        <taxon>Insecta</taxon>
        <taxon>Pterygota</taxon>
        <taxon>Neoptera</taxon>
        <taxon>Paraneoptera</taxon>
        <taxon>Hemiptera</taxon>
        <taxon>Sternorrhyncha</taxon>
        <taxon>Psylloidea</taxon>
        <taxon>Psyllidae</taxon>
        <taxon>Diaphorininae</taxon>
        <taxon>Diaphorina</taxon>
    </lineage>
</organism>
<name>A0A3Q0ILN1_DIACI</name>
<dbReference type="RefSeq" id="XP_026677169.1">
    <property type="nucleotide sequence ID" value="XM_026821368.1"/>
</dbReference>
<reference evidence="3" key="1">
    <citation type="submission" date="2025-08" db="UniProtKB">
        <authorList>
            <consortium name="RefSeq"/>
        </authorList>
    </citation>
    <scope>IDENTIFICATION</scope>
</reference>
<gene>
    <name evidence="3" type="primary">LOC113466175</name>
</gene>